<keyword evidence="11" id="KW-1185">Reference proteome</keyword>
<dbReference type="InterPro" id="IPR051906">
    <property type="entry name" value="TolC-like"/>
</dbReference>
<organism evidence="10 11">
    <name type="scientific">Cognatiluteimonas sedimenti</name>
    <dbReference type="NCBI Taxonomy" id="2927791"/>
    <lineage>
        <taxon>Bacteria</taxon>
        <taxon>Pseudomonadati</taxon>
        <taxon>Pseudomonadota</taxon>
        <taxon>Gammaproteobacteria</taxon>
        <taxon>Lysobacterales</taxon>
        <taxon>Lysobacteraceae</taxon>
        <taxon>Cognatiluteimonas</taxon>
    </lineage>
</organism>
<gene>
    <name evidence="10" type="ORF">MQC88_06445</name>
</gene>
<dbReference type="InterPro" id="IPR003423">
    <property type="entry name" value="OMP_efflux"/>
</dbReference>
<feature type="region of interest" description="Disordered" evidence="8">
    <location>
        <begin position="68"/>
        <end position="90"/>
    </location>
</feature>
<evidence type="ECO:0000256" key="3">
    <source>
        <dbReference type="ARBA" id="ARBA00022452"/>
    </source>
</evidence>
<accession>A0ABT0A3N1</accession>
<reference evidence="10 11" key="1">
    <citation type="submission" date="2022-03" db="EMBL/GenBank/DDBJ databases">
        <title>Luteimonas soily sp. nov., a novel bacterium isolated from the soil.</title>
        <authorList>
            <person name="Zhang X."/>
        </authorList>
    </citation>
    <scope>NUCLEOTIDE SEQUENCE [LARGE SCALE GENOMIC DNA]</scope>
    <source>
        <strain evidence="10 11">50</strain>
    </source>
</reference>
<evidence type="ECO:0000256" key="8">
    <source>
        <dbReference type="SAM" id="MobiDB-lite"/>
    </source>
</evidence>
<feature type="signal peptide" evidence="9">
    <location>
        <begin position="1"/>
        <end position="22"/>
    </location>
</feature>
<keyword evidence="7" id="KW-0354">Hemolysis</keyword>
<dbReference type="SUPFAM" id="SSF56954">
    <property type="entry name" value="Outer membrane efflux proteins (OEP)"/>
    <property type="match status" value="1"/>
</dbReference>
<evidence type="ECO:0000313" key="10">
    <source>
        <dbReference type="EMBL" id="MCJ0825597.1"/>
    </source>
</evidence>
<feature type="chain" id="PRO_5045091083" description="Protein CyaE" evidence="9">
    <location>
        <begin position="23"/>
        <end position="478"/>
    </location>
</feature>
<evidence type="ECO:0000256" key="9">
    <source>
        <dbReference type="SAM" id="SignalP"/>
    </source>
</evidence>
<dbReference type="PIRSF" id="PIRSF001892">
    <property type="entry name" value="CyaE"/>
    <property type="match status" value="1"/>
</dbReference>
<evidence type="ECO:0000313" key="11">
    <source>
        <dbReference type="Proteomes" id="UP001165423"/>
    </source>
</evidence>
<evidence type="ECO:0000256" key="4">
    <source>
        <dbReference type="ARBA" id="ARBA00022692"/>
    </source>
</evidence>
<evidence type="ECO:0000256" key="7">
    <source>
        <dbReference type="PIRNR" id="PIRNR001892"/>
    </source>
</evidence>
<dbReference type="PANTHER" id="PTHR30026:SF20">
    <property type="entry name" value="OUTER MEMBRANE PROTEIN TOLC"/>
    <property type="match status" value="1"/>
</dbReference>
<evidence type="ECO:0000256" key="6">
    <source>
        <dbReference type="ARBA" id="ARBA00023237"/>
    </source>
</evidence>
<dbReference type="InterPro" id="IPR010130">
    <property type="entry name" value="T1SS_OMP_TolC"/>
</dbReference>
<dbReference type="InterPro" id="IPR028351">
    <property type="entry name" value="CyaE"/>
</dbReference>
<dbReference type="NCBIfam" id="TIGR01844">
    <property type="entry name" value="type_I_sec_TolC"/>
    <property type="match status" value="1"/>
</dbReference>
<dbReference type="Gene3D" id="1.20.1600.10">
    <property type="entry name" value="Outer membrane efflux proteins (OEP)"/>
    <property type="match status" value="1"/>
</dbReference>
<evidence type="ECO:0000256" key="5">
    <source>
        <dbReference type="ARBA" id="ARBA00023136"/>
    </source>
</evidence>
<comment type="caution">
    <text evidence="10">The sequence shown here is derived from an EMBL/GenBank/DDBJ whole genome shotgun (WGS) entry which is preliminary data.</text>
</comment>
<comment type="function">
    <text evidence="7">CyaE is necessary for transport of calmodulin-sensitive adenylate cyclase-hemolysin (cyclolysin).</text>
</comment>
<comment type="similarity">
    <text evidence="1 7">Belongs to the outer membrane factor (OMF) (TC 1.B.17) family.</text>
</comment>
<keyword evidence="3" id="KW-1134">Transmembrane beta strand</keyword>
<dbReference type="Pfam" id="PF02321">
    <property type="entry name" value="OEP"/>
    <property type="match status" value="2"/>
</dbReference>
<evidence type="ECO:0000256" key="1">
    <source>
        <dbReference type="ARBA" id="ARBA00007613"/>
    </source>
</evidence>
<dbReference type="Proteomes" id="UP001165423">
    <property type="component" value="Unassembled WGS sequence"/>
</dbReference>
<dbReference type="EMBL" id="JALGCL010000001">
    <property type="protein sequence ID" value="MCJ0825597.1"/>
    <property type="molecule type" value="Genomic_DNA"/>
</dbReference>
<name>A0ABT0A3N1_9GAMM</name>
<keyword evidence="9" id="KW-0732">Signal</keyword>
<keyword evidence="4" id="KW-0812">Transmembrane</keyword>
<dbReference type="RefSeq" id="WP_243320065.1">
    <property type="nucleotide sequence ID" value="NZ_JALGCL010000001.1"/>
</dbReference>
<sequence>MIRRPLVLALALALLPAAGVHAEDLLQTYELARTGDPQLAAAESGRLATKEGAVQARAALLPQVDGSASYRRTKSTGPSTQTQFDPVTGQPVRFTGDSESTSNNRNLSVNVSQVLFDFGTFSRVKSQNAISHAADFQLESAGDSLVTRTSQAYFNVLVAIESLAAAETQETALKKQFDFASKRLEVGLAPITDVHEARAQYDSARANTIVVRNVLEDAYQALVEITGQPIRNLKGLPADFQPTLPNERDADAWVAAAVDNNPALKAKQLQVQASEADVTTARAGHLPTLYFNGSYGKNATWGDSTFSSSNPPFSSTYPTGGESRGPAFGVTLSVPIFAGGATQSRVRQALAQRDVASDELEQQKRGLERATRNAYQTLVAGISEVEARRLALVSAQSAYDASQVGLEVGTRTVLDVLNNQQTLFRAQLDYAQARYNFLQNRLLLEQAAGTLDIEDVQDVNRLLTVNADAQLAPGDLAQ</sequence>
<keyword evidence="7" id="KW-0204">Cytolysis</keyword>
<proteinExistence type="inferred from homology"/>
<keyword evidence="6 7" id="KW-0998">Cell outer membrane</keyword>
<evidence type="ECO:0000256" key="2">
    <source>
        <dbReference type="ARBA" id="ARBA00022448"/>
    </source>
</evidence>
<dbReference type="PANTHER" id="PTHR30026">
    <property type="entry name" value="OUTER MEMBRANE PROTEIN TOLC"/>
    <property type="match status" value="1"/>
</dbReference>
<keyword evidence="5 7" id="KW-0472">Membrane</keyword>
<keyword evidence="2 7" id="KW-0813">Transport</keyword>
<feature type="compositionally biased region" description="Polar residues" evidence="8">
    <location>
        <begin position="75"/>
        <end position="85"/>
    </location>
</feature>
<comment type="subcellular location">
    <subcellularLocation>
        <location evidence="7">Cell outer membrane</location>
        <topology evidence="7">Peripheral membrane protein</topology>
    </subcellularLocation>
</comment>
<protein>
    <recommendedName>
        <fullName evidence="7">Protein CyaE</fullName>
    </recommendedName>
</protein>